<dbReference type="PANTHER" id="PTHR37807">
    <property type="entry name" value="OS07G0160300 PROTEIN"/>
    <property type="match status" value="1"/>
</dbReference>
<dbReference type="Gene3D" id="3.40.50.300">
    <property type="entry name" value="P-loop containing nucleotide triphosphate hydrolases"/>
    <property type="match status" value="1"/>
</dbReference>
<comment type="caution">
    <text evidence="1">The sequence shown here is derived from an EMBL/GenBank/DDBJ whole genome shotgun (WGS) entry which is preliminary data.</text>
</comment>
<sequence>MRGFFIIVLGGPATGKTTISTRLARSLHIPCFSKDGVKEPMFDDVGMPVAVETDESLSGRKMDNAAISILFYLIEKQLESDSPFVVDCNFRPQHSVTMRSIISRYALTPVQILCQAEGKELANRYRRRAETGERHQGHRDKILAQKFNLGELSYLYQNPLDIGGHVLELDSTNFKEENYQELLKTLHKKMN</sequence>
<dbReference type="Pfam" id="PF13671">
    <property type="entry name" value="AAA_33"/>
    <property type="match status" value="1"/>
</dbReference>
<reference evidence="1 2" key="1">
    <citation type="submission" date="2019-02" db="EMBL/GenBank/DDBJ databases">
        <title>Prokaryotic population dynamics and viral predation in marine succession experiment using metagenomics: the confinement effect.</title>
        <authorList>
            <person name="Haro-Moreno J.M."/>
            <person name="Rodriguez-Valera F."/>
            <person name="Lopez-Perez M."/>
        </authorList>
    </citation>
    <scope>NUCLEOTIDE SEQUENCE [LARGE SCALE GENOMIC DNA]</scope>
    <source>
        <strain evidence="1">MED-G157</strain>
    </source>
</reference>
<evidence type="ECO:0000313" key="2">
    <source>
        <dbReference type="Proteomes" id="UP000316199"/>
    </source>
</evidence>
<name>A0A520RZR7_9GAMM</name>
<protein>
    <recommendedName>
        <fullName evidence="3">ATP-binding protein</fullName>
    </recommendedName>
</protein>
<accession>A0A520RZR7</accession>
<gene>
    <name evidence="1" type="ORF">EVA68_06315</name>
</gene>
<dbReference type="SUPFAM" id="SSF52540">
    <property type="entry name" value="P-loop containing nucleoside triphosphate hydrolases"/>
    <property type="match status" value="1"/>
</dbReference>
<proteinExistence type="predicted"/>
<evidence type="ECO:0008006" key="3">
    <source>
        <dbReference type="Google" id="ProtNLM"/>
    </source>
</evidence>
<dbReference type="AlphaFoldDB" id="A0A520RZR7"/>
<dbReference type="PANTHER" id="PTHR37807:SF3">
    <property type="entry name" value="OS07G0160300 PROTEIN"/>
    <property type="match status" value="1"/>
</dbReference>
<dbReference type="Proteomes" id="UP000316199">
    <property type="component" value="Unassembled WGS sequence"/>
</dbReference>
<dbReference type="InterPro" id="IPR027417">
    <property type="entry name" value="P-loop_NTPase"/>
</dbReference>
<evidence type="ECO:0000313" key="1">
    <source>
        <dbReference type="EMBL" id="RZO75685.1"/>
    </source>
</evidence>
<dbReference type="EMBL" id="SHAG01000027">
    <property type="protein sequence ID" value="RZO75685.1"/>
    <property type="molecule type" value="Genomic_DNA"/>
</dbReference>
<organism evidence="1 2">
    <name type="scientific">OM182 bacterium</name>
    <dbReference type="NCBI Taxonomy" id="2510334"/>
    <lineage>
        <taxon>Bacteria</taxon>
        <taxon>Pseudomonadati</taxon>
        <taxon>Pseudomonadota</taxon>
        <taxon>Gammaproteobacteria</taxon>
        <taxon>OMG group</taxon>
        <taxon>OM182 clade</taxon>
    </lineage>
</organism>